<keyword evidence="4" id="KW-1185">Reference proteome</keyword>
<feature type="non-terminal residue" evidence="3">
    <location>
        <position position="128"/>
    </location>
</feature>
<evidence type="ECO:0000313" key="4">
    <source>
        <dbReference type="Proteomes" id="UP000037460"/>
    </source>
</evidence>
<accession>A0A0M0K7R3</accession>
<organism evidence="3 4">
    <name type="scientific">Chrysochromulina tobinii</name>
    <dbReference type="NCBI Taxonomy" id="1460289"/>
    <lineage>
        <taxon>Eukaryota</taxon>
        <taxon>Haptista</taxon>
        <taxon>Haptophyta</taxon>
        <taxon>Prymnesiophyceae</taxon>
        <taxon>Prymnesiales</taxon>
        <taxon>Chrysochromulinaceae</taxon>
        <taxon>Chrysochromulina</taxon>
    </lineage>
</organism>
<feature type="region of interest" description="Disordered" evidence="2">
    <location>
        <begin position="1"/>
        <end position="38"/>
    </location>
</feature>
<name>A0A0M0K7R3_9EUKA</name>
<dbReference type="AlphaFoldDB" id="A0A0M0K7R3"/>
<gene>
    <name evidence="3" type="ORF">Ctob_014080</name>
</gene>
<proteinExistence type="predicted"/>
<evidence type="ECO:0000256" key="2">
    <source>
        <dbReference type="SAM" id="MobiDB-lite"/>
    </source>
</evidence>
<sequence length="128" mass="13783">MGEGREDADADADEDEDEEDATSGARGHEPGGGTPMTLAMLPRESDVEQMNASELRALLGRFGTATKGTTPKARLRQLVDQLLARVRKAAAEAEHAAAVLEGRSRYARRANEPKTHQVVAETAEPFRA</sequence>
<keyword evidence="1" id="KW-0175">Coiled coil</keyword>
<comment type="caution">
    <text evidence="3">The sequence shown here is derived from an EMBL/GenBank/DDBJ whole genome shotgun (WGS) entry which is preliminary data.</text>
</comment>
<reference evidence="4" key="1">
    <citation type="journal article" date="2015" name="PLoS Genet.">
        <title>Genome Sequence and Transcriptome Analyses of Chrysochromulina tobin: Metabolic Tools for Enhanced Algal Fitness in the Prominent Order Prymnesiales (Haptophyceae).</title>
        <authorList>
            <person name="Hovde B.T."/>
            <person name="Deodato C.R."/>
            <person name="Hunsperger H.M."/>
            <person name="Ryken S.A."/>
            <person name="Yost W."/>
            <person name="Jha R.K."/>
            <person name="Patterson J."/>
            <person name="Monnat R.J. Jr."/>
            <person name="Barlow S.B."/>
            <person name="Starkenburg S.R."/>
            <person name="Cattolico R.A."/>
        </authorList>
    </citation>
    <scope>NUCLEOTIDE SEQUENCE</scope>
    <source>
        <strain evidence="4">CCMP291</strain>
    </source>
</reference>
<evidence type="ECO:0000256" key="1">
    <source>
        <dbReference type="SAM" id="Coils"/>
    </source>
</evidence>
<evidence type="ECO:0000313" key="3">
    <source>
        <dbReference type="EMBL" id="KOO34860.1"/>
    </source>
</evidence>
<feature type="compositionally biased region" description="Acidic residues" evidence="2">
    <location>
        <begin position="8"/>
        <end position="21"/>
    </location>
</feature>
<dbReference type="Proteomes" id="UP000037460">
    <property type="component" value="Unassembled WGS sequence"/>
</dbReference>
<protein>
    <submittedName>
        <fullName evidence="3">Uncharacterized protein</fullName>
    </submittedName>
</protein>
<feature type="coiled-coil region" evidence="1">
    <location>
        <begin position="72"/>
        <end position="103"/>
    </location>
</feature>
<dbReference type="EMBL" id="JWZX01001067">
    <property type="protein sequence ID" value="KOO34860.1"/>
    <property type="molecule type" value="Genomic_DNA"/>
</dbReference>